<evidence type="ECO:0000256" key="9">
    <source>
        <dbReference type="ARBA" id="ARBA00093617"/>
    </source>
</evidence>
<evidence type="ECO:0000256" key="4">
    <source>
        <dbReference type="ARBA" id="ARBA00022676"/>
    </source>
</evidence>
<feature type="transmembrane region" description="Helical" evidence="10">
    <location>
        <begin position="94"/>
        <end position="111"/>
    </location>
</feature>
<feature type="transmembrane region" description="Helical" evidence="10">
    <location>
        <begin position="205"/>
        <end position="227"/>
    </location>
</feature>
<dbReference type="InterPro" id="IPR032421">
    <property type="entry name" value="PMT_4TMC"/>
</dbReference>
<sequence length="412" mass="46791">MLIAALFGIIAAHRIGFPSTFYFDEIHYVPAARKLLELMPANREHPLLGKELIAASIHWLGDRPLAWRLPSLLFGTIGLFAFGRLVWWASRRRLATIMATALLATNFMWFIQSRIAMLDMVEAGLGMVGLWQFAAALRAPARHARWRLAASGLALGLALGAKWSVLPAAILPGLAFLWLRWREAGWKIMGTRGAGPIPGISLAEAAWWLGLFPLMVYWATFAPAFFYHEQPVSPWGVIEQHRYMIQLQDSVRRLHPYRSVWYQWVANWRAIWFLYENIDGAQRGIVLIGNPFSMLAGLPALAWCAWAGLWRRRGDAAAFVVLYVACLGIWAVNGKPIQFYYHYLLPGAFLMACLALALDALWQRRDRWRWLTPAALIAAFAMAAYFYPIISAAALHGGKQSYARWMWLHSWR</sequence>
<evidence type="ECO:0000256" key="2">
    <source>
        <dbReference type="ARBA" id="ARBA00004922"/>
    </source>
</evidence>
<evidence type="ECO:0000256" key="1">
    <source>
        <dbReference type="ARBA" id="ARBA00004127"/>
    </source>
</evidence>
<dbReference type="Pfam" id="PF02366">
    <property type="entry name" value="PMT"/>
    <property type="match status" value="1"/>
</dbReference>
<name>A0ABT5WTU4_9SPHN</name>
<evidence type="ECO:0000256" key="3">
    <source>
        <dbReference type="ARBA" id="ARBA00007222"/>
    </source>
</evidence>
<reference evidence="13 14" key="1">
    <citation type="submission" date="2023-03" db="EMBL/GenBank/DDBJ databases">
        <title>NovoSphingobium album sp. nov. isolated from polycyclic aromatic hydrocarbons- and heavy-metal polluted soil.</title>
        <authorList>
            <person name="Liu Z."/>
            <person name="Wang K."/>
        </authorList>
    </citation>
    <scope>NUCLEOTIDE SEQUENCE [LARGE SCALE GENOMIC DNA]</scope>
    <source>
        <strain evidence="13 14">H3SJ31-1</strain>
    </source>
</reference>
<feature type="transmembrane region" description="Helical" evidence="10">
    <location>
        <begin position="374"/>
        <end position="395"/>
    </location>
</feature>
<feature type="transmembrane region" description="Helical" evidence="10">
    <location>
        <begin position="65"/>
        <end position="87"/>
    </location>
</feature>
<evidence type="ECO:0000256" key="10">
    <source>
        <dbReference type="RuleBase" id="RU367007"/>
    </source>
</evidence>
<keyword evidence="10" id="KW-1003">Cell membrane</keyword>
<feature type="transmembrane region" description="Helical" evidence="10">
    <location>
        <begin position="287"/>
        <end position="309"/>
    </location>
</feature>
<protein>
    <recommendedName>
        <fullName evidence="9 10">Polyprenol-phosphate-mannose--protein mannosyltransferase</fullName>
        <ecNumber evidence="10">2.4.1.-</ecNumber>
    </recommendedName>
</protein>
<evidence type="ECO:0000256" key="8">
    <source>
        <dbReference type="ARBA" id="ARBA00023136"/>
    </source>
</evidence>
<feature type="domain" description="ArnT-like N-terminal" evidence="11">
    <location>
        <begin position="67"/>
        <end position="225"/>
    </location>
</feature>
<comment type="function">
    <text evidence="10">Protein O-mannosyltransferase that catalyzes the transfer of a single mannose residue from a polyprenol phospho-mannosyl lipidic donor to the hydroxyl group of selected serine and threonine residues in acceptor proteins.</text>
</comment>
<feature type="transmembrane region" description="Helical" evidence="10">
    <location>
        <begin position="123"/>
        <end position="141"/>
    </location>
</feature>
<dbReference type="PANTHER" id="PTHR10050:SF53">
    <property type="entry name" value="CHROMOSOME UNDETERMINED SCAFFOLD_67, WHOLE GENOME SHOTGUN SEQUENCE"/>
    <property type="match status" value="1"/>
</dbReference>
<keyword evidence="7 10" id="KW-1133">Transmembrane helix</keyword>
<dbReference type="Pfam" id="PF16192">
    <property type="entry name" value="PMT_4TMC"/>
    <property type="match status" value="1"/>
</dbReference>
<keyword evidence="14" id="KW-1185">Reference proteome</keyword>
<evidence type="ECO:0000256" key="6">
    <source>
        <dbReference type="ARBA" id="ARBA00022692"/>
    </source>
</evidence>
<feature type="domain" description="Protein O-mannosyl-transferase C-terminal four TM" evidence="12">
    <location>
        <begin position="237"/>
        <end position="411"/>
    </location>
</feature>
<evidence type="ECO:0000259" key="11">
    <source>
        <dbReference type="Pfam" id="PF02366"/>
    </source>
</evidence>
<evidence type="ECO:0000256" key="7">
    <source>
        <dbReference type="ARBA" id="ARBA00022989"/>
    </source>
</evidence>
<feature type="transmembrane region" description="Helical" evidence="10">
    <location>
        <begin position="316"/>
        <end position="333"/>
    </location>
</feature>
<evidence type="ECO:0000313" key="14">
    <source>
        <dbReference type="Proteomes" id="UP001216253"/>
    </source>
</evidence>
<evidence type="ECO:0000313" key="13">
    <source>
        <dbReference type="EMBL" id="MDE8653310.1"/>
    </source>
</evidence>
<gene>
    <name evidence="13" type="ORF">PYV00_16545</name>
</gene>
<dbReference type="InterPro" id="IPR027005">
    <property type="entry name" value="PMT-like"/>
</dbReference>
<keyword evidence="4 10" id="KW-0328">Glycosyltransferase</keyword>
<keyword evidence="8 10" id="KW-0472">Membrane</keyword>
<comment type="caution">
    <text evidence="13">The sequence shown here is derived from an EMBL/GenBank/DDBJ whole genome shotgun (WGS) entry which is preliminary data.</text>
</comment>
<organism evidence="13 14">
    <name type="scientific">Novosphingobium album</name>
    <name type="common">ex Liu et al. 2023</name>
    <dbReference type="NCBI Taxonomy" id="3031130"/>
    <lineage>
        <taxon>Bacteria</taxon>
        <taxon>Pseudomonadati</taxon>
        <taxon>Pseudomonadota</taxon>
        <taxon>Alphaproteobacteria</taxon>
        <taxon>Sphingomonadales</taxon>
        <taxon>Sphingomonadaceae</taxon>
        <taxon>Novosphingobium</taxon>
    </lineage>
</organism>
<comment type="similarity">
    <text evidence="3 10">Belongs to the glycosyltransferase 39 family.</text>
</comment>
<dbReference type="InterPro" id="IPR003342">
    <property type="entry name" value="ArnT-like_N"/>
</dbReference>
<evidence type="ECO:0000259" key="12">
    <source>
        <dbReference type="Pfam" id="PF16192"/>
    </source>
</evidence>
<keyword evidence="6 10" id="KW-0812">Transmembrane</keyword>
<comment type="subcellular location">
    <subcellularLocation>
        <location evidence="10">Cell membrane</location>
    </subcellularLocation>
    <subcellularLocation>
        <location evidence="1">Endomembrane system</location>
        <topology evidence="1">Multi-pass membrane protein</topology>
    </subcellularLocation>
</comment>
<keyword evidence="5 10" id="KW-0808">Transferase</keyword>
<dbReference type="PANTHER" id="PTHR10050">
    <property type="entry name" value="DOLICHYL-PHOSPHATE-MANNOSE--PROTEIN MANNOSYLTRANSFERASE"/>
    <property type="match status" value="1"/>
</dbReference>
<comment type="pathway">
    <text evidence="2 10">Protein modification; protein glycosylation.</text>
</comment>
<feature type="transmembrane region" description="Helical" evidence="10">
    <location>
        <begin position="339"/>
        <end position="362"/>
    </location>
</feature>
<evidence type="ECO:0000256" key="5">
    <source>
        <dbReference type="ARBA" id="ARBA00022679"/>
    </source>
</evidence>
<dbReference type="EC" id="2.4.1.-" evidence="10"/>
<accession>A0ABT5WTU4</accession>
<dbReference type="EMBL" id="JARESE010000056">
    <property type="protein sequence ID" value="MDE8653310.1"/>
    <property type="molecule type" value="Genomic_DNA"/>
</dbReference>
<proteinExistence type="inferred from homology"/>
<feature type="transmembrane region" description="Helical" evidence="10">
    <location>
        <begin position="153"/>
        <end position="179"/>
    </location>
</feature>
<dbReference type="Proteomes" id="UP001216253">
    <property type="component" value="Unassembled WGS sequence"/>
</dbReference>